<keyword evidence="3 7" id="KW-0489">Methyltransferase</keyword>
<feature type="binding site" evidence="7 8">
    <location>
        <position position="53"/>
    </location>
    <ligand>
        <name>S-adenosyl-L-methionine</name>
        <dbReference type="ChEBI" id="CHEBI:59789"/>
    </ligand>
</feature>
<evidence type="ECO:0000256" key="3">
    <source>
        <dbReference type="ARBA" id="ARBA00022603"/>
    </source>
</evidence>
<gene>
    <name evidence="7" type="primary">rsmA</name>
    <name evidence="7" type="synonym">ksgA</name>
    <name evidence="10" type="ORF">MAMA39_02330</name>
</gene>
<keyword evidence="4 7" id="KW-0808">Transferase</keyword>
<keyword evidence="6 7" id="KW-0694">RNA-binding</keyword>
<feature type="binding site" evidence="7 8">
    <location>
        <position position="98"/>
    </location>
    <ligand>
        <name>S-adenosyl-L-methionine</name>
        <dbReference type="ChEBI" id="CHEBI:59789"/>
    </ligand>
</feature>
<feature type="binding site" evidence="7 8">
    <location>
        <position position="77"/>
    </location>
    <ligand>
        <name>S-adenosyl-L-methionine</name>
        <dbReference type="ChEBI" id="CHEBI:59789"/>
    </ligand>
</feature>
<dbReference type="Pfam" id="PF00398">
    <property type="entry name" value="RrnaAD"/>
    <property type="match status" value="1"/>
</dbReference>
<dbReference type="GO" id="GO:0003723">
    <property type="term" value="F:RNA binding"/>
    <property type="evidence" value="ECO:0007669"/>
    <property type="project" value="UniProtKB-UniRule"/>
</dbReference>
<feature type="binding site" evidence="7 8">
    <location>
        <position position="6"/>
    </location>
    <ligand>
        <name>S-adenosyl-L-methionine</name>
        <dbReference type="ChEBI" id="CHEBI:59789"/>
    </ligand>
</feature>
<dbReference type="SMART" id="SM00650">
    <property type="entry name" value="rADc"/>
    <property type="match status" value="1"/>
</dbReference>
<protein>
    <recommendedName>
        <fullName evidence="7">Ribosomal RNA small subunit methyltransferase A</fullName>
        <ecNumber evidence="7">2.1.1.182</ecNumber>
    </recommendedName>
    <alternativeName>
        <fullName evidence="7">16S rRNA (adenine(1518)-N(6)/adenine(1519)-N(6))-dimethyltransferase</fullName>
    </alternativeName>
    <alternativeName>
        <fullName evidence="7">16S rRNA dimethyladenosine transferase</fullName>
    </alternativeName>
    <alternativeName>
        <fullName evidence="7">16S rRNA dimethylase</fullName>
    </alternativeName>
    <alternativeName>
        <fullName evidence="7">S-adenosylmethionine-6-N', N'-adenosyl(rRNA) dimethyltransferase</fullName>
    </alternativeName>
</protein>
<dbReference type="AlphaFoldDB" id="A0A292IIL5"/>
<dbReference type="InterPro" id="IPR029063">
    <property type="entry name" value="SAM-dependent_MTases_sf"/>
</dbReference>
<evidence type="ECO:0000256" key="8">
    <source>
        <dbReference type="PROSITE-ProRule" id="PRU01026"/>
    </source>
</evidence>
<evidence type="ECO:0000313" key="11">
    <source>
        <dbReference type="Proteomes" id="UP000261764"/>
    </source>
</evidence>
<dbReference type="GO" id="GO:0005829">
    <property type="term" value="C:cytosol"/>
    <property type="evidence" value="ECO:0007669"/>
    <property type="project" value="TreeGrafter"/>
</dbReference>
<dbReference type="EMBL" id="HG937516">
    <property type="protein sequence ID" value="CDN40357.1"/>
    <property type="molecule type" value="Genomic_DNA"/>
</dbReference>
<proteinExistence type="inferred from homology"/>
<accession>A0A292IIL5</accession>
<feature type="domain" description="Ribosomal RNA adenine methylase transferase N-terminal" evidence="9">
    <location>
        <begin position="11"/>
        <end position="182"/>
    </location>
</feature>
<dbReference type="PANTHER" id="PTHR11727:SF7">
    <property type="entry name" value="DIMETHYLADENOSINE TRANSFERASE-RELATED"/>
    <property type="match status" value="1"/>
</dbReference>
<sequence length="252" mass="28713">MGQNFLFDEKIINKIVNIIKDNADGHNILEIGPGLGSISKEIVTFADNYLAIELDKRMSDYLIKEGVFKPSHLINADALKIDWKCLFKNSLPVLMVGNLPYSISTLLIGKFIKSNKINKAIIMVQKEMADRVCALVNSCNYNGFSVFLQSNLIVKKEFLINASVFLPQPKVQSALIKLIKKPLANDADSNQYQNFLKMCFLQRRKTLLNNLKNYFNAEKIDKVFQQLAIPLMIRPQELSPKLFHDLYEAINN</sequence>
<keyword evidence="5 7" id="KW-0949">S-adenosyl-L-methionine</keyword>
<dbReference type="InterPro" id="IPR023165">
    <property type="entry name" value="rRNA_Ade_diMease-like_C"/>
</dbReference>
<reference evidence="10 11" key="1">
    <citation type="journal article" date="2015" name="Clin. Infect. Dis.">
        <title>Genomic Investigations unmask Mycoplasma amphoriforme, a new respiratory pathogen.</title>
        <authorList>
            <person name="Gillespie S.H."/>
            <person name="Ling C.L."/>
            <person name="Oravcova K."/>
            <person name="Pinheiro M."/>
            <person name="Wells L."/>
            <person name="Bryant J.M."/>
            <person name="McHugh T.D."/>
            <person name="Bebear C."/>
            <person name="Webster D."/>
            <person name="Harris S.R."/>
            <person name="Seth-Smith H.M."/>
            <person name="Thomson N.R."/>
        </authorList>
    </citation>
    <scope>NUCLEOTIDE SEQUENCE [LARGE SCALE GENOMIC DNA]</scope>
    <source>
        <strain evidence="10 11">A39</strain>
    </source>
</reference>
<name>A0A292IIL5_9MOLU</name>
<keyword evidence="1 7" id="KW-0963">Cytoplasm</keyword>
<dbReference type="PROSITE" id="PS01131">
    <property type="entry name" value="RRNA_A_DIMETH"/>
    <property type="match status" value="1"/>
</dbReference>
<keyword evidence="2 7" id="KW-0698">rRNA processing</keyword>
<dbReference type="Proteomes" id="UP000261764">
    <property type="component" value="Chromosome I"/>
</dbReference>
<feature type="binding site" evidence="7 8">
    <location>
        <position position="32"/>
    </location>
    <ligand>
        <name>S-adenosyl-L-methionine</name>
        <dbReference type="ChEBI" id="CHEBI:59789"/>
    </ligand>
</feature>
<feature type="binding site" evidence="7 8">
    <location>
        <position position="4"/>
    </location>
    <ligand>
        <name>S-adenosyl-L-methionine</name>
        <dbReference type="ChEBI" id="CHEBI:59789"/>
    </ligand>
</feature>
<dbReference type="PANTHER" id="PTHR11727">
    <property type="entry name" value="DIMETHYLADENOSINE TRANSFERASE"/>
    <property type="match status" value="1"/>
</dbReference>
<evidence type="ECO:0000256" key="7">
    <source>
        <dbReference type="HAMAP-Rule" id="MF_00607"/>
    </source>
</evidence>
<dbReference type="Gene3D" id="1.10.8.100">
    <property type="entry name" value="Ribosomal RNA adenine dimethylase-like, domain 2"/>
    <property type="match status" value="1"/>
</dbReference>
<comment type="function">
    <text evidence="7">Specifically dimethylates two adjacent adenosines (A1518 and A1519) in the loop of a conserved hairpin near the 3'-end of 16S rRNA in the 30S particle. May play a critical role in biogenesis of 30S subunits.</text>
</comment>
<dbReference type="GO" id="GO:0052908">
    <property type="term" value="F:16S rRNA (adenine(1518)-N(6)/adenine(1519)-N(6))-dimethyltransferase activity"/>
    <property type="evidence" value="ECO:0007669"/>
    <property type="project" value="UniProtKB-EC"/>
</dbReference>
<comment type="similarity">
    <text evidence="7">Belongs to the class I-like SAM-binding methyltransferase superfamily. rRNA adenine N(6)-methyltransferase family. RsmA subfamily.</text>
</comment>
<keyword evidence="11" id="KW-1185">Reference proteome</keyword>
<dbReference type="InterPro" id="IPR020598">
    <property type="entry name" value="rRNA_Ade_methylase_Trfase_N"/>
</dbReference>
<dbReference type="HAMAP" id="MF_00607">
    <property type="entry name" value="16SrRNA_methyltr_A"/>
    <property type="match status" value="1"/>
</dbReference>
<dbReference type="KEGG" id="mamp:MAMA39_02330"/>
<dbReference type="InterPro" id="IPR020596">
    <property type="entry name" value="rRNA_Ade_Mease_Trfase_CS"/>
</dbReference>
<comment type="catalytic activity">
    <reaction evidence="7">
        <text>adenosine(1518)/adenosine(1519) in 16S rRNA + 4 S-adenosyl-L-methionine = N(6)-dimethyladenosine(1518)/N(6)-dimethyladenosine(1519) in 16S rRNA + 4 S-adenosyl-L-homocysteine + 4 H(+)</text>
        <dbReference type="Rhea" id="RHEA:19609"/>
        <dbReference type="Rhea" id="RHEA-COMP:10232"/>
        <dbReference type="Rhea" id="RHEA-COMP:10233"/>
        <dbReference type="ChEBI" id="CHEBI:15378"/>
        <dbReference type="ChEBI" id="CHEBI:57856"/>
        <dbReference type="ChEBI" id="CHEBI:59789"/>
        <dbReference type="ChEBI" id="CHEBI:74411"/>
        <dbReference type="ChEBI" id="CHEBI:74493"/>
        <dbReference type="EC" id="2.1.1.182"/>
    </reaction>
</comment>
<dbReference type="InterPro" id="IPR001737">
    <property type="entry name" value="KsgA/Erm"/>
</dbReference>
<dbReference type="NCBIfam" id="TIGR00755">
    <property type="entry name" value="ksgA"/>
    <property type="match status" value="1"/>
</dbReference>
<dbReference type="EC" id="2.1.1.182" evidence="7"/>
<dbReference type="PROSITE" id="PS51689">
    <property type="entry name" value="SAM_RNA_A_N6_MT"/>
    <property type="match status" value="1"/>
</dbReference>
<evidence type="ECO:0000313" key="10">
    <source>
        <dbReference type="EMBL" id="CDN40357.1"/>
    </source>
</evidence>
<organism evidence="10 11">
    <name type="scientific">Mycoplasma amphoriforme A39</name>
    <dbReference type="NCBI Taxonomy" id="572419"/>
    <lineage>
        <taxon>Bacteria</taxon>
        <taxon>Bacillati</taxon>
        <taxon>Mycoplasmatota</taxon>
        <taxon>Mollicutes</taxon>
        <taxon>Mycoplasmataceae</taxon>
        <taxon>Mycoplasma</taxon>
    </lineage>
</organism>
<dbReference type="InterPro" id="IPR011530">
    <property type="entry name" value="rRNA_adenine_dimethylase"/>
</dbReference>
<dbReference type="SUPFAM" id="SSF53335">
    <property type="entry name" value="S-adenosyl-L-methionine-dependent methyltransferases"/>
    <property type="match status" value="1"/>
</dbReference>
<evidence type="ECO:0000259" key="9">
    <source>
        <dbReference type="SMART" id="SM00650"/>
    </source>
</evidence>
<comment type="subcellular location">
    <subcellularLocation>
        <location evidence="7">Cytoplasm</location>
    </subcellularLocation>
</comment>
<evidence type="ECO:0000256" key="1">
    <source>
        <dbReference type="ARBA" id="ARBA00022490"/>
    </source>
</evidence>
<evidence type="ECO:0000256" key="2">
    <source>
        <dbReference type="ARBA" id="ARBA00022552"/>
    </source>
</evidence>
<dbReference type="Gene3D" id="3.40.50.150">
    <property type="entry name" value="Vaccinia Virus protein VP39"/>
    <property type="match status" value="1"/>
</dbReference>
<evidence type="ECO:0000256" key="6">
    <source>
        <dbReference type="ARBA" id="ARBA00022884"/>
    </source>
</evidence>
<evidence type="ECO:0000256" key="4">
    <source>
        <dbReference type="ARBA" id="ARBA00022679"/>
    </source>
</evidence>
<evidence type="ECO:0000256" key="5">
    <source>
        <dbReference type="ARBA" id="ARBA00022691"/>
    </source>
</evidence>